<feature type="region of interest" description="Disordered" evidence="2">
    <location>
        <begin position="29"/>
        <end position="51"/>
    </location>
</feature>
<keyword evidence="4" id="KW-1185">Reference proteome</keyword>
<feature type="compositionally biased region" description="Basic residues" evidence="2">
    <location>
        <begin position="36"/>
        <end position="49"/>
    </location>
</feature>
<evidence type="ECO:0000313" key="3">
    <source>
        <dbReference type="EMBL" id="GFS42039.1"/>
    </source>
</evidence>
<sequence>MVALLTTNPIVALAASSWRWGRAHLRPRSLANERGRNHRNPSKKSKKKAGGMSLAFLPSSSADAELWKLDFSTIELSKQSLQRTATISEHEDQLAELKVQEEDQLKEDLAAAKQAELPAIQLGPRLKMLLLLIRADGLRVLPPGPFTARWARGSGKFCFCSTEVGFPFKATNSPVADKQSIVVLLVSAIADFSLVRKCYYEAFTL</sequence>
<organism evidence="3 4">
    <name type="scientific">Actinidia rufa</name>
    <dbReference type="NCBI Taxonomy" id="165716"/>
    <lineage>
        <taxon>Eukaryota</taxon>
        <taxon>Viridiplantae</taxon>
        <taxon>Streptophyta</taxon>
        <taxon>Embryophyta</taxon>
        <taxon>Tracheophyta</taxon>
        <taxon>Spermatophyta</taxon>
        <taxon>Magnoliopsida</taxon>
        <taxon>eudicotyledons</taxon>
        <taxon>Gunneridae</taxon>
        <taxon>Pentapetalae</taxon>
        <taxon>asterids</taxon>
        <taxon>Ericales</taxon>
        <taxon>Actinidiaceae</taxon>
        <taxon>Actinidia</taxon>
    </lineage>
</organism>
<accession>A0A7J0DTN9</accession>
<evidence type="ECO:0000256" key="2">
    <source>
        <dbReference type="SAM" id="MobiDB-lite"/>
    </source>
</evidence>
<name>A0A7J0DTN9_9ERIC</name>
<proteinExistence type="predicted"/>
<protein>
    <submittedName>
        <fullName evidence="3">Uncharacterized protein</fullName>
    </submittedName>
</protein>
<reference evidence="4" key="1">
    <citation type="submission" date="2019-07" db="EMBL/GenBank/DDBJ databases">
        <title>De Novo Assembly of kiwifruit Actinidia rufa.</title>
        <authorList>
            <person name="Sugita-Konishi S."/>
            <person name="Sato K."/>
            <person name="Mori E."/>
            <person name="Abe Y."/>
            <person name="Kisaki G."/>
            <person name="Hamano K."/>
            <person name="Suezawa K."/>
            <person name="Otani M."/>
            <person name="Fukuda T."/>
            <person name="Manabe T."/>
            <person name="Gomi K."/>
            <person name="Tabuchi M."/>
            <person name="Akimitsu K."/>
            <person name="Kataoka I."/>
        </authorList>
    </citation>
    <scope>NUCLEOTIDE SEQUENCE [LARGE SCALE GENOMIC DNA]</scope>
    <source>
        <strain evidence="4">cv. Fuchu</strain>
    </source>
</reference>
<feature type="coiled-coil region" evidence="1">
    <location>
        <begin position="87"/>
        <end position="115"/>
    </location>
</feature>
<dbReference type="AlphaFoldDB" id="A0A7J0DTN9"/>
<dbReference type="Proteomes" id="UP000585474">
    <property type="component" value="Unassembled WGS sequence"/>
</dbReference>
<keyword evidence="1" id="KW-0175">Coiled coil</keyword>
<dbReference type="EMBL" id="BJWL01000391">
    <property type="protein sequence ID" value="GFS42039.1"/>
    <property type="molecule type" value="Genomic_DNA"/>
</dbReference>
<comment type="caution">
    <text evidence="3">The sequence shown here is derived from an EMBL/GenBank/DDBJ whole genome shotgun (WGS) entry which is preliminary data.</text>
</comment>
<evidence type="ECO:0000313" key="4">
    <source>
        <dbReference type="Proteomes" id="UP000585474"/>
    </source>
</evidence>
<gene>
    <name evidence="3" type="ORF">Acr_00g0077840</name>
</gene>
<evidence type="ECO:0000256" key="1">
    <source>
        <dbReference type="SAM" id="Coils"/>
    </source>
</evidence>